<gene>
    <name evidence="6" type="ORF">CU098_009169</name>
</gene>
<dbReference type="GO" id="GO:0008440">
    <property type="term" value="F:inositol-1,4,5-trisphosphate 3-kinase activity"/>
    <property type="evidence" value="ECO:0007669"/>
    <property type="project" value="TreeGrafter"/>
</dbReference>
<dbReference type="AlphaFoldDB" id="A0A367KML1"/>
<keyword evidence="3 4" id="KW-0418">Kinase</keyword>
<dbReference type="InterPro" id="IPR038286">
    <property type="entry name" value="IPK_sf"/>
</dbReference>
<evidence type="ECO:0000256" key="5">
    <source>
        <dbReference type="SAM" id="MobiDB-lite"/>
    </source>
</evidence>
<accession>A0A367KML1</accession>
<dbReference type="Gene3D" id="3.30.470.160">
    <property type="entry name" value="Inositol polyphosphate kinase"/>
    <property type="match status" value="1"/>
</dbReference>
<keyword evidence="7" id="KW-1185">Reference proteome</keyword>
<comment type="similarity">
    <text evidence="1 4">Belongs to the inositol phosphokinase (IPK) family.</text>
</comment>
<reference evidence="6 7" key="1">
    <citation type="journal article" date="2018" name="G3 (Bethesda)">
        <title>Phylogenetic and Phylogenomic Definition of Rhizopus Species.</title>
        <authorList>
            <person name="Gryganskyi A.P."/>
            <person name="Golan J."/>
            <person name="Dolatabadi S."/>
            <person name="Mondo S."/>
            <person name="Robb S."/>
            <person name="Idnurm A."/>
            <person name="Muszewska A."/>
            <person name="Steczkiewicz K."/>
            <person name="Masonjones S."/>
            <person name="Liao H.L."/>
            <person name="Gajdeczka M.T."/>
            <person name="Anike F."/>
            <person name="Vuek A."/>
            <person name="Anishchenko I.M."/>
            <person name="Voigt K."/>
            <person name="de Hoog G.S."/>
            <person name="Smith M.E."/>
            <person name="Heitman J."/>
            <person name="Vilgalys R."/>
            <person name="Stajich J.E."/>
        </authorList>
    </citation>
    <scope>NUCLEOTIDE SEQUENCE [LARGE SCALE GENOMIC DNA]</scope>
    <source>
        <strain evidence="6 7">LSU 92-RS-03</strain>
    </source>
</reference>
<evidence type="ECO:0000313" key="7">
    <source>
        <dbReference type="Proteomes" id="UP000253551"/>
    </source>
</evidence>
<dbReference type="GO" id="GO:0005634">
    <property type="term" value="C:nucleus"/>
    <property type="evidence" value="ECO:0007669"/>
    <property type="project" value="TreeGrafter"/>
</dbReference>
<dbReference type="GO" id="GO:0005737">
    <property type="term" value="C:cytoplasm"/>
    <property type="evidence" value="ECO:0007669"/>
    <property type="project" value="TreeGrafter"/>
</dbReference>
<keyword evidence="2 4" id="KW-0808">Transferase</keyword>
<dbReference type="Pfam" id="PF03770">
    <property type="entry name" value="IPK"/>
    <property type="match status" value="1"/>
</dbReference>
<dbReference type="GO" id="GO:0046854">
    <property type="term" value="P:phosphatidylinositol phosphate biosynthetic process"/>
    <property type="evidence" value="ECO:0007669"/>
    <property type="project" value="TreeGrafter"/>
</dbReference>
<comment type="caution">
    <text evidence="6">The sequence shown here is derived from an EMBL/GenBank/DDBJ whole genome shotgun (WGS) entry which is preliminary data.</text>
</comment>
<evidence type="ECO:0000256" key="3">
    <source>
        <dbReference type="ARBA" id="ARBA00022777"/>
    </source>
</evidence>
<dbReference type="PANTHER" id="PTHR12400">
    <property type="entry name" value="INOSITOL POLYPHOSPHATE KINASE"/>
    <property type="match status" value="1"/>
</dbReference>
<sequence length="596" mass="68958">MQTKECHISDCEDNINDDESEWDIAYESSSENDESIKDDEDDDSDLQHYFDPTKITMSLPLLPFKNQVGGHASFFRFSKKAICKPVSAKEQEFYEDIDAHHHELLPFTSQYIGVLNVTYRPTVPEVLFEKNKHLLRDYRAACKERRHRSIKKFQQQVLREVFSPEALKERLVLAEDWKRRNRLSSHGSSASLNELQRRPTDMMAHSYSSDKKSCWRDDNLIAEGGRSVPIMATTRLGFSPINKDIDYFDYDNSIEQVTLERPPAILSTTSSPSIKHAALPSRISIQDDEEPVIFSMDDFDLDKKLVHNKQNKVPLLKVDSSSLNNVSLSANQQQPTDGVTSENPWSLQIHNRDLQRMRNRQDEVQKYILIEDLTDGVKYPCVLDLKMGTRQYGVYATREKMKSQTLKCEKSTSKVLGVRVCGMQVYKNDIDEFVFQDKYYGRTLTPITFRDTLEAYLNNGQGCQIQHIPVIVRKLTRLARIIKTMDNYRFYASSLLMIYDGDPSSIRKIDIRIIDFANCVTAEDVRYRYQQFAYPPRHKGVDNGYLLGLKTLISCFEWIHEKHGGSAQDLYIQENDDVFHDIYEPANDEALLTMLN</sequence>
<evidence type="ECO:0000256" key="4">
    <source>
        <dbReference type="RuleBase" id="RU363090"/>
    </source>
</evidence>
<dbReference type="EC" id="2.7.-.-" evidence="4"/>
<evidence type="ECO:0000313" key="6">
    <source>
        <dbReference type="EMBL" id="RCI03360.1"/>
    </source>
</evidence>
<evidence type="ECO:0000256" key="1">
    <source>
        <dbReference type="ARBA" id="ARBA00007374"/>
    </source>
</evidence>
<protein>
    <recommendedName>
        <fullName evidence="4">Kinase</fullName>
        <ecNumber evidence="4">2.7.-.-</ecNumber>
    </recommendedName>
</protein>
<proteinExistence type="inferred from homology"/>
<name>A0A367KML1_RHIST</name>
<dbReference type="SUPFAM" id="SSF56104">
    <property type="entry name" value="SAICAR synthase-like"/>
    <property type="match status" value="1"/>
</dbReference>
<dbReference type="InterPro" id="IPR005522">
    <property type="entry name" value="IPK"/>
</dbReference>
<dbReference type="OrthoDB" id="2573163at2759"/>
<dbReference type="Proteomes" id="UP000253551">
    <property type="component" value="Unassembled WGS sequence"/>
</dbReference>
<dbReference type="GO" id="GO:0000824">
    <property type="term" value="F:inositol-1,4,5,6-tetrakisphosphate 3-kinase activity"/>
    <property type="evidence" value="ECO:0007669"/>
    <property type="project" value="TreeGrafter"/>
</dbReference>
<organism evidence="6 7">
    <name type="scientific">Rhizopus stolonifer</name>
    <name type="common">Rhizopus nigricans</name>
    <dbReference type="NCBI Taxonomy" id="4846"/>
    <lineage>
        <taxon>Eukaryota</taxon>
        <taxon>Fungi</taxon>
        <taxon>Fungi incertae sedis</taxon>
        <taxon>Mucoromycota</taxon>
        <taxon>Mucoromycotina</taxon>
        <taxon>Mucoromycetes</taxon>
        <taxon>Mucorales</taxon>
        <taxon>Mucorineae</taxon>
        <taxon>Rhizopodaceae</taxon>
        <taxon>Rhizopus</taxon>
    </lineage>
</organism>
<feature type="region of interest" description="Disordered" evidence="5">
    <location>
        <begin position="25"/>
        <end position="44"/>
    </location>
</feature>
<dbReference type="EMBL" id="PJQM01001049">
    <property type="protein sequence ID" value="RCI03360.1"/>
    <property type="molecule type" value="Genomic_DNA"/>
</dbReference>
<dbReference type="PANTHER" id="PTHR12400:SF21">
    <property type="entry name" value="KINASE"/>
    <property type="match status" value="1"/>
</dbReference>
<dbReference type="STRING" id="4846.A0A367KML1"/>
<dbReference type="GO" id="GO:0032958">
    <property type="term" value="P:inositol phosphate biosynthetic process"/>
    <property type="evidence" value="ECO:0007669"/>
    <property type="project" value="InterPro"/>
</dbReference>
<evidence type="ECO:0000256" key="2">
    <source>
        <dbReference type="ARBA" id="ARBA00022679"/>
    </source>
</evidence>